<dbReference type="PROSITE" id="PS51194">
    <property type="entry name" value="HELICASE_CTER"/>
    <property type="match status" value="1"/>
</dbReference>
<dbReference type="HAMAP" id="MF_00204">
    <property type="entry name" value="UvrB"/>
    <property type="match status" value="1"/>
</dbReference>
<evidence type="ECO:0000259" key="15">
    <source>
        <dbReference type="PROSITE" id="PS51192"/>
    </source>
</evidence>
<dbReference type="Pfam" id="PF17757">
    <property type="entry name" value="UvrB_inter"/>
    <property type="match status" value="1"/>
</dbReference>
<evidence type="ECO:0000256" key="8">
    <source>
        <dbReference type="ARBA" id="ARBA00022881"/>
    </source>
</evidence>
<keyword evidence="9 12" id="KW-0234">DNA repair</keyword>
<dbReference type="PROSITE" id="PS51192">
    <property type="entry name" value="HELICASE_ATP_BIND_1"/>
    <property type="match status" value="1"/>
</dbReference>
<dbReference type="InterPro" id="IPR036876">
    <property type="entry name" value="UVR_dom_sf"/>
</dbReference>
<organism evidence="17 18">
    <name type="scientific">candidate division WWE3 bacterium</name>
    <dbReference type="NCBI Taxonomy" id="2053526"/>
    <lineage>
        <taxon>Bacteria</taxon>
        <taxon>Katanobacteria</taxon>
    </lineage>
</organism>
<dbReference type="PANTHER" id="PTHR24029:SF0">
    <property type="entry name" value="UVRABC SYSTEM PROTEIN B"/>
    <property type="match status" value="1"/>
</dbReference>
<protein>
    <recommendedName>
        <fullName evidence="11 12">UvrABC system protein B</fullName>
        <shortName evidence="12">Protein UvrB</shortName>
    </recommendedName>
    <alternativeName>
        <fullName evidence="12">Excinuclease ABC subunit B</fullName>
    </alternativeName>
</protein>
<dbReference type="InterPro" id="IPR004807">
    <property type="entry name" value="UvrB"/>
</dbReference>
<dbReference type="Pfam" id="PF12344">
    <property type="entry name" value="UvrB"/>
    <property type="match status" value="1"/>
</dbReference>
<reference evidence="17" key="2">
    <citation type="journal article" date="2021" name="Microbiome">
        <title>Successional dynamics and alternative stable states in a saline activated sludge microbial community over 9 years.</title>
        <authorList>
            <person name="Wang Y."/>
            <person name="Ye J."/>
            <person name="Ju F."/>
            <person name="Liu L."/>
            <person name="Boyd J.A."/>
            <person name="Deng Y."/>
            <person name="Parks D.H."/>
            <person name="Jiang X."/>
            <person name="Yin X."/>
            <person name="Woodcroft B.J."/>
            <person name="Tyson G.W."/>
            <person name="Hugenholtz P."/>
            <person name="Polz M.F."/>
            <person name="Zhang T."/>
        </authorList>
    </citation>
    <scope>NUCLEOTIDE SEQUENCE</scope>
    <source>
        <strain evidence="17">HKST-UBA80</strain>
    </source>
</reference>
<comment type="function">
    <text evidence="12">The UvrABC repair system catalyzes the recognition and processing of DNA lesions. A damage recognition complex composed of 2 UvrA and 2 UvrB subunits scans DNA for abnormalities. Upon binding of the UvrA(2)B(2) complex to a putative damaged site, the DNA wraps around one UvrB monomer. DNA wrap is dependent on ATP binding by UvrB and probably causes local melting of the DNA helix, facilitating insertion of UvrB beta-hairpin between the DNA strands. Then UvrB probes one DNA strand for the presence of a lesion. If a lesion is found the UvrA subunits dissociate and the UvrB-DNA preincision complex is formed. This complex is subsequently bound by UvrC and the second UvrB is released. If no lesion is found, the DNA wraps around the other UvrB subunit that will check the other stand for damage.</text>
</comment>
<dbReference type="InterPro" id="IPR014001">
    <property type="entry name" value="Helicase_ATP-bd"/>
</dbReference>
<dbReference type="EMBL" id="JAGQNY010000003">
    <property type="protein sequence ID" value="MCA9301931.1"/>
    <property type="molecule type" value="Genomic_DNA"/>
</dbReference>
<dbReference type="Gene3D" id="4.10.860.10">
    <property type="entry name" value="UVR domain"/>
    <property type="match status" value="1"/>
</dbReference>
<dbReference type="SMART" id="SM00487">
    <property type="entry name" value="DEXDc"/>
    <property type="match status" value="1"/>
</dbReference>
<evidence type="ECO:0000256" key="1">
    <source>
        <dbReference type="ARBA" id="ARBA00004496"/>
    </source>
</evidence>
<keyword evidence="5 12" id="KW-0227">DNA damage</keyword>
<evidence type="ECO:0000259" key="16">
    <source>
        <dbReference type="PROSITE" id="PS51194"/>
    </source>
</evidence>
<evidence type="ECO:0000256" key="9">
    <source>
        <dbReference type="ARBA" id="ARBA00023204"/>
    </source>
</evidence>
<evidence type="ECO:0000313" key="18">
    <source>
        <dbReference type="Proteomes" id="UP000714817"/>
    </source>
</evidence>
<evidence type="ECO:0000256" key="11">
    <source>
        <dbReference type="ARBA" id="ARBA00029504"/>
    </source>
</evidence>
<sequence length="694" mass="80027">MCSMFKLNSSYKPSGDQPKAIDFLLGGLEEGCRDQVLLGVTGSGKTFTVANIIQEIQRPTLILSHNKTLAGQLYQEFKDFFPENAVEYFVSYYDYYQPESYIPRTDTYIEKDADINENIDRMRLSATMSLMTRKDVIVVASVSCIYNLGSPAEYSKVAIELKQGMKIRLEDLLLRLNQIFYERNEFEFKRGTYRIRGSTVDIYPAYEEVGVRVELFDDRVESITRFNPLTGDPIDRSQLVSERRGSHTKSITQDESDFNSHRAKEGDFLMIYPAKHYVTAEERREKAYEEIELDLKKRVAFLKAEGKAIEAYRLEQKTMYDLEMIREIGYCKGIENYSRYFDGRGPGDAPYTLLDFFPKDYLLVVDESHITIPQVRGMYNGDYARKKNLIDYGFRLPSAFDNRPLNFDEFRERMGYTVYTSATPSAWEIEASKDRIVEQIIRPTGLIDPRITVLNTEGQIEDLFSRILEKTSLGERVLVTTLTKRMAEELATYLVDKGIKVTYLHSDIETLERSNILDDLRKGNYDVLVGINLLREGLDLPEVSLVAILDADKEGFLRSESALIQTMGRAARHINGEVVMYADNVTKSMERAIGEVNRRRAIQEKYNIEHNITPVSISKPIRAKLYEEVIDVTESDRKKTLSDIDYLQLPPKFLKKELLKLTKEMQYEADSLNFEKAAVIRDQIRKIKKQANLT</sequence>
<dbReference type="GO" id="GO:0006289">
    <property type="term" value="P:nucleotide-excision repair"/>
    <property type="evidence" value="ECO:0007669"/>
    <property type="project" value="UniProtKB-UniRule"/>
</dbReference>
<keyword evidence="3 12" id="KW-0963">Cytoplasm</keyword>
<dbReference type="InterPro" id="IPR024759">
    <property type="entry name" value="UvrB_YAD/RRR_dom"/>
</dbReference>
<dbReference type="Pfam" id="PF04851">
    <property type="entry name" value="ResIII"/>
    <property type="match status" value="1"/>
</dbReference>
<dbReference type="Gene3D" id="3.40.50.300">
    <property type="entry name" value="P-loop containing nucleotide triphosphate hydrolases"/>
    <property type="match status" value="3"/>
</dbReference>
<dbReference type="SUPFAM" id="SSF52540">
    <property type="entry name" value="P-loop containing nucleoside triphosphate hydrolases"/>
    <property type="match status" value="2"/>
</dbReference>
<comment type="domain">
    <text evidence="12">The beta-hairpin motif is involved in DNA binding.</text>
</comment>
<dbReference type="CDD" id="cd18790">
    <property type="entry name" value="SF2_C_UvrB"/>
    <property type="match status" value="1"/>
</dbReference>
<dbReference type="GO" id="GO:0003677">
    <property type="term" value="F:DNA binding"/>
    <property type="evidence" value="ECO:0007669"/>
    <property type="project" value="UniProtKB-UniRule"/>
</dbReference>
<evidence type="ECO:0000259" key="14">
    <source>
        <dbReference type="PROSITE" id="PS50151"/>
    </source>
</evidence>
<dbReference type="InterPro" id="IPR027417">
    <property type="entry name" value="P-loop_NTPase"/>
</dbReference>
<dbReference type="GO" id="GO:0009381">
    <property type="term" value="F:excinuclease ABC activity"/>
    <property type="evidence" value="ECO:0007669"/>
    <property type="project" value="UniProtKB-UniRule"/>
</dbReference>
<evidence type="ECO:0000256" key="3">
    <source>
        <dbReference type="ARBA" id="ARBA00022490"/>
    </source>
</evidence>
<dbReference type="Pfam" id="PF00271">
    <property type="entry name" value="Helicase_C"/>
    <property type="match status" value="1"/>
</dbReference>
<feature type="binding site" evidence="12">
    <location>
        <begin position="39"/>
        <end position="46"/>
    </location>
    <ligand>
        <name>ATP</name>
        <dbReference type="ChEBI" id="CHEBI:30616"/>
    </ligand>
</feature>
<keyword evidence="12 13" id="KW-0742">SOS response</keyword>
<dbReference type="GO" id="GO:0005737">
    <property type="term" value="C:cytoplasm"/>
    <property type="evidence" value="ECO:0007669"/>
    <property type="project" value="UniProtKB-SubCell"/>
</dbReference>
<keyword evidence="8 12" id="KW-0267">Excision nuclease</keyword>
<dbReference type="SUPFAM" id="SSF46600">
    <property type="entry name" value="C-terminal UvrC-binding domain of UvrB"/>
    <property type="match status" value="1"/>
</dbReference>
<reference evidence="17" key="1">
    <citation type="submission" date="2020-04" db="EMBL/GenBank/DDBJ databases">
        <authorList>
            <person name="Zhang T."/>
        </authorList>
    </citation>
    <scope>NUCLEOTIDE SEQUENCE</scope>
    <source>
        <strain evidence="17">HKST-UBA80</strain>
    </source>
</reference>
<dbReference type="PROSITE" id="PS50151">
    <property type="entry name" value="UVR"/>
    <property type="match status" value="1"/>
</dbReference>
<dbReference type="GO" id="GO:0009432">
    <property type="term" value="P:SOS response"/>
    <property type="evidence" value="ECO:0007669"/>
    <property type="project" value="UniProtKB-UniRule"/>
</dbReference>
<keyword evidence="6 12" id="KW-0228">DNA excision</keyword>
<dbReference type="GO" id="GO:0016887">
    <property type="term" value="F:ATP hydrolysis activity"/>
    <property type="evidence" value="ECO:0007669"/>
    <property type="project" value="InterPro"/>
</dbReference>
<dbReference type="InterPro" id="IPR006935">
    <property type="entry name" value="Helicase/UvrB_N"/>
</dbReference>
<evidence type="ECO:0000256" key="6">
    <source>
        <dbReference type="ARBA" id="ARBA00022769"/>
    </source>
</evidence>
<evidence type="ECO:0000256" key="10">
    <source>
        <dbReference type="ARBA" id="ARBA00026033"/>
    </source>
</evidence>
<evidence type="ECO:0000256" key="7">
    <source>
        <dbReference type="ARBA" id="ARBA00022840"/>
    </source>
</evidence>
<feature type="domain" description="Helicase ATP-binding" evidence="15">
    <location>
        <begin position="26"/>
        <end position="174"/>
    </location>
</feature>
<name>A0A955E0K1_UNCKA</name>
<accession>A0A955E0K1</accession>
<comment type="similarity">
    <text evidence="2 12 13">Belongs to the UvrB family.</text>
</comment>
<dbReference type="CDD" id="cd17916">
    <property type="entry name" value="DEXHc_UvrB"/>
    <property type="match status" value="1"/>
</dbReference>
<dbReference type="SMART" id="SM00490">
    <property type="entry name" value="HELICc"/>
    <property type="match status" value="1"/>
</dbReference>
<comment type="caution">
    <text evidence="17">The sequence shown here is derived from an EMBL/GenBank/DDBJ whole genome shotgun (WGS) entry which is preliminary data.</text>
</comment>
<keyword evidence="7 12" id="KW-0067">ATP-binding</keyword>
<comment type="subunit">
    <text evidence="10 12 13">Forms a heterotetramer with UvrA during the search for lesions. Interacts with UvrC in an incision complex.</text>
</comment>
<dbReference type="Pfam" id="PF02151">
    <property type="entry name" value="UVR"/>
    <property type="match status" value="1"/>
</dbReference>
<dbReference type="AlphaFoldDB" id="A0A955E0K1"/>
<evidence type="ECO:0000256" key="5">
    <source>
        <dbReference type="ARBA" id="ARBA00022763"/>
    </source>
</evidence>
<dbReference type="InterPro" id="IPR041471">
    <property type="entry name" value="UvrB_inter"/>
</dbReference>
<evidence type="ECO:0000256" key="12">
    <source>
        <dbReference type="HAMAP-Rule" id="MF_00204"/>
    </source>
</evidence>
<evidence type="ECO:0000256" key="13">
    <source>
        <dbReference type="RuleBase" id="RU003587"/>
    </source>
</evidence>
<evidence type="ECO:0000313" key="17">
    <source>
        <dbReference type="EMBL" id="MCA9301931.1"/>
    </source>
</evidence>
<dbReference type="InterPro" id="IPR001943">
    <property type="entry name" value="UVR_dom"/>
</dbReference>
<evidence type="ECO:0000256" key="2">
    <source>
        <dbReference type="ARBA" id="ARBA00008533"/>
    </source>
</evidence>
<dbReference type="GO" id="GO:0005524">
    <property type="term" value="F:ATP binding"/>
    <property type="evidence" value="ECO:0007669"/>
    <property type="project" value="UniProtKB-UniRule"/>
</dbReference>
<dbReference type="PANTHER" id="PTHR24029">
    <property type="entry name" value="UVRABC SYSTEM PROTEIN B"/>
    <property type="match status" value="1"/>
</dbReference>
<comment type="subcellular location">
    <subcellularLocation>
        <location evidence="1 12 13">Cytoplasm</location>
    </subcellularLocation>
</comment>
<feature type="short sequence motif" description="Beta-hairpin" evidence="12">
    <location>
        <begin position="92"/>
        <end position="115"/>
    </location>
</feature>
<dbReference type="InterPro" id="IPR001650">
    <property type="entry name" value="Helicase_C-like"/>
</dbReference>
<keyword evidence="4 12" id="KW-0547">Nucleotide-binding</keyword>
<dbReference type="Proteomes" id="UP000714817">
    <property type="component" value="Unassembled WGS sequence"/>
</dbReference>
<proteinExistence type="inferred from homology"/>
<feature type="domain" description="Helicase C-terminal" evidence="16">
    <location>
        <begin position="459"/>
        <end position="621"/>
    </location>
</feature>
<evidence type="ECO:0000256" key="4">
    <source>
        <dbReference type="ARBA" id="ARBA00022741"/>
    </source>
</evidence>
<feature type="domain" description="UVR" evidence="14">
    <location>
        <begin position="655"/>
        <end position="690"/>
    </location>
</feature>
<dbReference type="GO" id="GO:0009380">
    <property type="term" value="C:excinuclease repair complex"/>
    <property type="evidence" value="ECO:0007669"/>
    <property type="project" value="InterPro"/>
</dbReference>
<gene>
    <name evidence="12" type="primary">uvrB</name>
    <name evidence="17" type="ORF">KDA10_01005</name>
</gene>